<dbReference type="AlphaFoldDB" id="A0A0N5CEP0"/>
<organism evidence="2 3">
    <name type="scientific">Strongyloides papillosus</name>
    <name type="common">Intestinal threadworm</name>
    <dbReference type="NCBI Taxonomy" id="174720"/>
    <lineage>
        <taxon>Eukaryota</taxon>
        <taxon>Metazoa</taxon>
        <taxon>Ecdysozoa</taxon>
        <taxon>Nematoda</taxon>
        <taxon>Chromadorea</taxon>
        <taxon>Rhabditida</taxon>
        <taxon>Tylenchina</taxon>
        <taxon>Panagrolaimomorpha</taxon>
        <taxon>Strongyloidoidea</taxon>
        <taxon>Strongyloididae</taxon>
        <taxon>Strongyloides</taxon>
    </lineage>
</organism>
<proteinExistence type="predicted"/>
<dbReference type="Proteomes" id="UP000046392">
    <property type="component" value="Unplaced"/>
</dbReference>
<evidence type="ECO:0000313" key="3">
    <source>
        <dbReference type="WBParaSite" id="SPAL_0001632700.1"/>
    </source>
</evidence>
<evidence type="ECO:0000256" key="1">
    <source>
        <dbReference type="SAM" id="MobiDB-lite"/>
    </source>
</evidence>
<evidence type="ECO:0000313" key="2">
    <source>
        <dbReference type="Proteomes" id="UP000046392"/>
    </source>
</evidence>
<protein>
    <submittedName>
        <fullName evidence="3">Doublecortin domain-containing protein</fullName>
    </submittedName>
</protein>
<feature type="region of interest" description="Disordered" evidence="1">
    <location>
        <begin position="157"/>
        <end position="182"/>
    </location>
</feature>
<accession>A0A0N5CEP0</accession>
<keyword evidence="2" id="KW-1185">Reference proteome</keyword>
<name>A0A0N5CEP0_STREA</name>
<feature type="compositionally biased region" description="Polar residues" evidence="1">
    <location>
        <begin position="157"/>
        <end position="166"/>
    </location>
</feature>
<sequence>MYTGKAVIHENEFSSFFYLTKNFGVNDLKNAMEKYIVQKKCGSTKHENSKKKVFHINERLNNDKYDGKKNITSKNCKNNTCSNSLCSKIDDTLPISHYKNIDNQVTVPNNSGKSKKFSDSVYKQKNQSDIVLPLLVRTNNPSVKERYGEKVTTKITNPYENQSKYQYSKKKTTNQREKRPRSVQKNINVNRCIGG</sequence>
<dbReference type="WBParaSite" id="SPAL_0001632700.1">
    <property type="protein sequence ID" value="SPAL_0001632700.1"/>
    <property type="gene ID" value="SPAL_0001632700"/>
</dbReference>
<feature type="compositionally biased region" description="Basic residues" evidence="1">
    <location>
        <begin position="167"/>
        <end position="182"/>
    </location>
</feature>
<reference evidence="3" key="1">
    <citation type="submission" date="2017-02" db="UniProtKB">
        <authorList>
            <consortium name="WormBaseParasite"/>
        </authorList>
    </citation>
    <scope>IDENTIFICATION</scope>
</reference>